<dbReference type="AlphaFoldDB" id="A0A0P0Z3Y7"/>
<dbReference type="Gene3D" id="2.40.180.10">
    <property type="entry name" value="Catalase core domain"/>
    <property type="match status" value="1"/>
</dbReference>
<protein>
    <submittedName>
        <fullName evidence="1">Catalase</fullName>
    </submittedName>
</protein>
<dbReference type="GO" id="GO:0004096">
    <property type="term" value="F:catalase activity"/>
    <property type="evidence" value="ECO:0007669"/>
    <property type="project" value="InterPro"/>
</dbReference>
<dbReference type="EMBL" id="LC066377">
    <property type="protein sequence ID" value="BAT28763.1"/>
    <property type="molecule type" value="Genomic_DNA"/>
</dbReference>
<dbReference type="InterPro" id="IPR020835">
    <property type="entry name" value="Catalase_sf"/>
</dbReference>
<organism evidence="1">
    <name type="scientific">Aureimonas frigidaquae</name>
    <dbReference type="NCBI Taxonomy" id="424757"/>
    <lineage>
        <taxon>Bacteria</taxon>
        <taxon>Pseudomonadati</taxon>
        <taxon>Pseudomonadota</taxon>
        <taxon>Alphaproteobacteria</taxon>
        <taxon>Hyphomicrobiales</taxon>
        <taxon>Aurantimonadaceae</taxon>
        <taxon>Aureimonas</taxon>
    </lineage>
</organism>
<dbReference type="GO" id="GO:0020037">
    <property type="term" value="F:heme binding"/>
    <property type="evidence" value="ECO:0007669"/>
    <property type="project" value="InterPro"/>
</dbReference>
<reference evidence="1" key="1">
    <citation type="journal article" date="2015" name="Proc. Natl. Acad. Sci. U.S.A.">
        <title>Bacterial clade with the ribosomal RNA operon on a small plasmid rather than the chromosome.</title>
        <authorList>
            <person name="Anda M."/>
            <person name="Ohtsubo Y."/>
            <person name="Okubo T."/>
            <person name="Sugawara M."/>
            <person name="Nagata Y."/>
            <person name="Tsuda M."/>
            <person name="Minamisawa K."/>
            <person name="Mitsui H."/>
        </authorList>
    </citation>
    <scope>NUCLEOTIDE SEQUENCE</scope>
    <source>
        <strain evidence="1">JCM 14755</strain>
    </source>
</reference>
<dbReference type="PANTHER" id="PTHR36195">
    <property type="entry name" value="DOMAIN PROTEIN, PUTATIVE (AFU_ORTHOLOGUE AFUA_5G01990)-RELATED-RELATED"/>
    <property type="match status" value="1"/>
</dbReference>
<dbReference type="PROSITE" id="PS51402">
    <property type="entry name" value="CATALASE_3"/>
    <property type="match status" value="1"/>
</dbReference>
<dbReference type="OrthoDB" id="9765610at2"/>
<dbReference type="CDD" id="cd08152">
    <property type="entry name" value="y4iL_like"/>
    <property type="match status" value="1"/>
</dbReference>
<evidence type="ECO:0000313" key="1">
    <source>
        <dbReference type="EMBL" id="BAT28763.1"/>
    </source>
</evidence>
<proteinExistence type="predicted"/>
<name>A0A0P0Z3Y7_9HYPH</name>
<dbReference type="InterPro" id="IPR018028">
    <property type="entry name" value="Catalase"/>
</dbReference>
<dbReference type="PANTHER" id="PTHR36195:SF4">
    <property type="entry name" value="DOMAIN PROTEIN, PUTATIVE (AFU_ORTHOLOGUE AFUA_5G01990)-RELATED"/>
    <property type="match status" value="1"/>
</dbReference>
<dbReference type="SUPFAM" id="SSF56634">
    <property type="entry name" value="Heme-dependent catalase-like"/>
    <property type="match status" value="1"/>
</dbReference>
<dbReference type="GO" id="GO:0006979">
    <property type="term" value="P:response to oxidative stress"/>
    <property type="evidence" value="ECO:0007669"/>
    <property type="project" value="InterPro"/>
</dbReference>
<dbReference type="RefSeq" id="WP_062225603.1">
    <property type="nucleotide sequence ID" value="NZ_BBWR01000002.1"/>
</dbReference>
<sequence length="362" mass="39827">MPLNPPVHYSDDVETILPDEAETIGQLNETFDRVLATTATDYGHAVRAVHAKGHGLIVGRMTVREDLPPELRQGLFAKPGNYDVVMRLSTNAGDILDDSVSLPRGVALKVIGVDGARLPDAEGTTQDFVMVNGKVFQAPNAGRFLTSLRALALTTDRLDGAKKAMSSVLRGVSAALETVGVQSTTLNALGGAPNVDPLGETYYSVTPFRYGDHIAKFSLAPISSDLLELKGNIVETKDSPDAIRQTVRSELRTRAPVWEFRVQLCRDLENQPVEDPTREWSEDEAPFAVVATIMAEPQDSWSKAKVDEIDERMRFSVWTGLAAHRPLGNINRARRDTYRHSAEYRARYNRCPIHEPNAAPVD</sequence>
<accession>A0A0P0Z3Y7</accession>